<comment type="caution">
    <text evidence="2">The sequence shown here is derived from an EMBL/GenBank/DDBJ whole genome shotgun (WGS) entry which is preliminary data.</text>
</comment>
<keyword evidence="1" id="KW-0812">Transmembrane</keyword>
<name>A0ABD5RYH6_9EURY</name>
<evidence type="ECO:0000313" key="2">
    <source>
        <dbReference type="EMBL" id="MFC6724294.1"/>
    </source>
</evidence>
<organism evidence="2 3">
    <name type="scientific">Halobium palmae</name>
    <dbReference type="NCBI Taxonomy" id="1776492"/>
    <lineage>
        <taxon>Archaea</taxon>
        <taxon>Methanobacteriati</taxon>
        <taxon>Methanobacteriota</taxon>
        <taxon>Stenosarchaea group</taxon>
        <taxon>Halobacteria</taxon>
        <taxon>Halobacteriales</taxon>
        <taxon>Haloferacaceae</taxon>
        <taxon>Halobium</taxon>
    </lineage>
</organism>
<dbReference type="EMBL" id="JBHSWU010000142">
    <property type="protein sequence ID" value="MFC6724294.1"/>
    <property type="molecule type" value="Genomic_DNA"/>
</dbReference>
<gene>
    <name evidence="2" type="ORF">ACFQE1_07885</name>
</gene>
<proteinExistence type="predicted"/>
<sequence length="163" mass="18235">MSAKRLRRIVGFLRSGWHALGERSDGDGTERRIAVDELTADVAEQLSRSDDVVLRESLGLFLRRNVARGRGASDVELDEDTDTVLVSDGSIRIRDDVFPVDGWNWHRYYSSVSVAGIYFLLLCRLGGPTARLLDATSVLLVTSVLLFVGSICQRYFSRERTLV</sequence>
<keyword evidence="1" id="KW-0472">Membrane</keyword>
<feature type="transmembrane region" description="Helical" evidence="1">
    <location>
        <begin position="133"/>
        <end position="152"/>
    </location>
</feature>
<accession>A0ABD5RYH6</accession>
<reference evidence="2 3" key="1">
    <citation type="journal article" date="2019" name="Int. J. Syst. Evol. Microbiol.">
        <title>The Global Catalogue of Microorganisms (GCM) 10K type strain sequencing project: providing services to taxonomists for standard genome sequencing and annotation.</title>
        <authorList>
            <consortium name="The Broad Institute Genomics Platform"/>
            <consortium name="The Broad Institute Genome Sequencing Center for Infectious Disease"/>
            <person name="Wu L."/>
            <person name="Ma J."/>
        </authorList>
    </citation>
    <scope>NUCLEOTIDE SEQUENCE [LARGE SCALE GENOMIC DNA]</scope>
    <source>
        <strain evidence="2 3">NBRC 111368</strain>
    </source>
</reference>
<keyword evidence="1" id="KW-1133">Transmembrane helix</keyword>
<dbReference type="AlphaFoldDB" id="A0ABD5RYH6"/>
<keyword evidence="3" id="KW-1185">Reference proteome</keyword>
<dbReference type="Proteomes" id="UP001596328">
    <property type="component" value="Unassembled WGS sequence"/>
</dbReference>
<evidence type="ECO:0000313" key="3">
    <source>
        <dbReference type="Proteomes" id="UP001596328"/>
    </source>
</evidence>
<feature type="transmembrane region" description="Helical" evidence="1">
    <location>
        <begin position="108"/>
        <end position="127"/>
    </location>
</feature>
<evidence type="ECO:0000256" key="1">
    <source>
        <dbReference type="SAM" id="Phobius"/>
    </source>
</evidence>
<protein>
    <submittedName>
        <fullName evidence="2">Uncharacterized protein</fullName>
    </submittedName>
</protein>